<gene>
    <name evidence="1" type="ORF">SLA_6518</name>
</gene>
<protein>
    <submittedName>
        <fullName evidence="1">Uncharacterized protein</fullName>
    </submittedName>
</protein>
<dbReference type="EMBL" id="AP017424">
    <property type="protein sequence ID" value="BAU87384.1"/>
    <property type="molecule type" value="Genomic_DNA"/>
</dbReference>
<evidence type="ECO:0000313" key="1">
    <source>
        <dbReference type="EMBL" id="BAU87384.1"/>
    </source>
</evidence>
<sequence>MVASELDVMAVAVPAASAVAAEMARGGWLSLRGALARFFRRDGESSAERQLELLDAAEQTLAEAAEEDRDDLRSRLEQRLVLQLAAYLDRYPDMGGELAVLLPAPQDDTPSEGAPVLTAQNNTNSQIVQALGNLDAGSGGINYGVPPRNPRA</sequence>
<keyword evidence="2" id="KW-1185">Reference proteome</keyword>
<proteinExistence type="predicted"/>
<dbReference type="KEGG" id="slau:SLA_6518"/>
<dbReference type="Proteomes" id="UP000217676">
    <property type="component" value="Chromosome"/>
</dbReference>
<dbReference type="AlphaFoldDB" id="A0A160P7K5"/>
<reference evidence="1 2" key="1">
    <citation type="journal article" date="2016" name="Genome Announc.">
        <title>Complete Genome Sequence of Thiostrepton-Producing Streptomyces laurentii ATCC 31255.</title>
        <authorList>
            <person name="Doi K."/>
            <person name="Fujino Y."/>
            <person name="Nagayoshi Y."/>
            <person name="Ohshima T."/>
            <person name="Ogata S."/>
        </authorList>
    </citation>
    <scope>NUCLEOTIDE SEQUENCE [LARGE SCALE GENOMIC DNA]</scope>
    <source>
        <strain evidence="1 2">ATCC 31255</strain>
    </source>
</reference>
<name>A0A160P7K5_STRLU</name>
<organism evidence="1 2">
    <name type="scientific">Streptomyces laurentii</name>
    <dbReference type="NCBI Taxonomy" id="39478"/>
    <lineage>
        <taxon>Bacteria</taxon>
        <taxon>Bacillati</taxon>
        <taxon>Actinomycetota</taxon>
        <taxon>Actinomycetes</taxon>
        <taxon>Kitasatosporales</taxon>
        <taxon>Streptomycetaceae</taxon>
        <taxon>Streptomyces</taxon>
    </lineage>
</organism>
<accession>A0A160P7K5</accession>
<evidence type="ECO:0000313" key="2">
    <source>
        <dbReference type="Proteomes" id="UP000217676"/>
    </source>
</evidence>